<name>A0AB39S0V5_9ACTN</name>
<feature type="signal peptide" evidence="1">
    <location>
        <begin position="1"/>
        <end position="24"/>
    </location>
</feature>
<dbReference type="AlphaFoldDB" id="A0AB39S0V5"/>
<evidence type="ECO:0000313" key="2">
    <source>
        <dbReference type="EMBL" id="XDQ61273.1"/>
    </source>
</evidence>
<evidence type="ECO:0000256" key="1">
    <source>
        <dbReference type="SAM" id="SignalP"/>
    </source>
</evidence>
<proteinExistence type="predicted"/>
<gene>
    <name evidence="2" type="ORF">AB5J50_11040</name>
</gene>
<dbReference type="RefSeq" id="WP_369257102.1">
    <property type="nucleotide sequence ID" value="NZ_CP163440.1"/>
</dbReference>
<accession>A0AB39S0V5</accession>
<dbReference type="EMBL" id="CP163440">
    <property type="protein sequence ID" value="XDQ61273.1"/>
    <property type="molecule type" value="Genomic_DNA"/>
</dbReference>
<organism evidence="2">
    <name type="scientific">Streptomyces sp. R35</name>
    <dbReference type="NCBI Taxonomy" id="3238630"/>
    <lineage>
        <taxon>Bacteria</taxon>
        <taxon>Bacillati</taxon>
        <taxon>Actinomycetota</taxon>
        <taxon>Actinomycetes</taxon>
        <taxon>Kitasatosporales</taxon>
        <taxon>Streptomycetaceae</taxon>
        <taxon>Streptomyces</taxon>
    </lineage>
</organism>
<sequence>MAFSLGVRVAGLFVAGALALTTSAACGGGGGGEGDPGLRVEYVSGLTYRAKECQEALSKP</sequence>
<keyword evidence="1" id="KW-0732">Signal</keyword>
<protein>
    <submittedName>
        <fullName evidence="2">Uncharacterized protein</fullName>
    </submittedName>
</protein>
<feature type="chain" id="PRO_5044187612" evidence="1">
    <location>
        <begin position="25"/>
        <end position="60"/>
    </location>
</feature>
<reference evidence="2" key="1">
    <citation type="submission" date="2024-07" db="EMBL/GenBank/DDBJ databases">
        <authorList>
            <person name="Yu S.T."/>
        </authorList>
    </citation>
    <scope>NUCLEOTIDE SEQUENCE</scope>
    <source>
        <strain evidence="2">R35</strain>
    </source>
</reference>